<dbReference type="AlphaFoldDB" id="E6ZVG0"/>
<feature type="chain" id="PRO_5003214885" evidence="1">
    <location>
        <begin position="19"/>
        <end position="148"/>
    </location>
</feature>
<evidence type="ECO:0000313" key="2">
    <source>
        <dbReference type="EMBL" id="CBQ71217.1"/>
    </source>
</evidence>
<proteinExistence type="predicted"/>
<dbReference type="VEuPathDB" id="FungiDB:sr10916.2"/>
<dbReference type="EMBL" id="FQ311442">
    <property type="protein sequence ID" value="CBQ71217.1"/>
    <property type="molecule type" value="Genomic_DNA"/>
</dbReference>
<sequence length="148" mass="16516">MHLLKTLPVFLLLSAAYASPRLHKRSRKDCVRDVTEKVHRDAKHHKPDVVVCYHGRNSATDTASTLTNKDSGQFGSMGYHTCDAIGLDCFWMKGANKWRGYEDAGDDNIHALRTVWMVGRGDKAHKVTPCTYDKNAVSIVCASRDSLP</sequence>
<gene>
    <name evidence="2" type="ORF">sr10916.2</name>
</gene>
<dbReference type="eggNOG" id="ENOG502RDTD">
    <property type="taxonomic scope" value="Eukaryota"/>
</dbReference>
<dbReference type="Proteomes" id="UP000008867">
    <property type="component" value="Chromosome 20"/>
</dbReference>
<dbReference type="OrthoDB" id="3478218at2759"/>
<name>E6ZVG0_SPORE</name>
<accession>E6ZVG0</accession>
<reference evidence="2 3" key="1">
    <citation type="journal article" date="2010" name="Science">
        <title>Pathogenicity determinants in smut fungi revealed by genome comparison.</title>
        <authorList>
            <person name="Schirawski J."/>
            <person name="Mannhaupt G."/>
            <person name="Muench K."/>
            <person name="Brefort T."/>
            <person name="Schipper K."/>
            <person name="Doehlemann G."/>
            <person name="Di Stasio M."/>
            <person name="Roessel N."/>
            <person name="Mendoza-Mendoza A."/>
            <person name="Pester D."/>
            <person name="Mueller O."/>
            <person name="Winterberg B."/>
            <person name="Meyer E."/>
            <person name="Ghareeb H."/>
            <person name="Wollenberg T."/>
            <person name="Muensterkoetter M."/>
            <person name="Wong P."/>
            <person name="Walter M."/>
            <person name="Stukenbrock E."/>
            <person name="Gueldener U."/>
            <person name="Kahmann R."/>
        </authorList>
    </citation>
    <scope>NUCLEOTIDE SEQUENCE [LARGE SCALE GENOMIC DNA]</scope>
    <source>
        <strain evidence="3">SRZ2</strain>
    </source>
</reference>
<protein>
    <submittedName>
        <fullName evidence="2">Conserved hypothetical Ustilaginaceae-specific protein</fullName>
    </submittedName>
</protein>
<keyword evidence="1" id="KW-0732">Signal</keyword>
<dbReference type="HOGENOM" id="CLU_1887301_0_0_1"/>
<evidence type="ECO:0000313" key="3">
    <source>
        <dbReference type="Proteomes" id="UP000008867"/>
    </source>
</evidence>
<organism evidence="2 3">
    <name type="scientific">Sporisorium reilianum (strain SRZ2)</name>
    <name type="common">Maize head smut fungus</name>
    <dbReference type="NCBI Taxonomy" id="999809"/>
    <lineage>
        <taxon>Eukaryota</taxon>
        <taxon>Fungi</taxon>
        <taxon>Dikarya</taxon>
        <taxon>Basidiomycota</taxon>
        <taxon>Ustilaginomycotina</taxon>
        <taxon>Ustilaginomycetes</taxon>
        <taxon>Ustilaginales</taxon>
        <taxon>Ustilaginaceae</taxon>
        <taxon>Sporisorium</taxon>
    </lineage>
</organism>
<keyword evidence="3" id="KW-1185">Reference proteome</keyword>
<feature type="signal peptide" evidence="1">
    <location>
        <begin position="1"/>
        <end position="18"/>
    </location>
</feature>
<evidence type="ECO:0000256" key="1">
    <source>
        <dbReference type="SAM" id="SignalP"/>
    </source>
</evidence>